<evidence type="ECO:0000313" key="3">
    <source>
        <dbReference type="Proteomes" id="UP000478052"/>
    </source>
</evidence>
<proteinExistence type="predicted"/>
<feature type="compositionally biased region" description="Polar residues" evidence="1">
    <location>
        <begin position="25"/>
        <end position="46"/>
    </location>
</feature>
<accession>A0A6G0ZHY9</accession>
<reference evidence="2 3" key="1">
    <citation type="submission" date="2019-08" db="EMBL/GenBank/DDBJ databases">
        <title>Whole genome of Aphis craccivora.</title>
        <authorList>
            <person name="Voronova N.V."/>
            <person name="Shulinski R.S."/>
            <person name="Bandarenka Y.V."/>
            <person name="Zhorov D.G."/>
            <person name="Warner D."/>
        </authorList>
    </citation>
    <scope>NUCLEOTIDE SEQUENCE [LARGE SCALE GENOMIC DNA]</scope>
    <source>
        <strain evidence="2">180601</strain>
        <tissue evidence="2">Whole Body</tissue>
    </source>
</reference>
<keyword evidence="3" id="KW-1185">Reference proteome</keyword>
<evidence type="ECO:0008006" key="4">
    <source>
        <dbReference type="Google" id="ProtNLM"/>
    </source>
</evidence>
<organism evidence="2 3">
    <name type="scientific">Aphis craccivora</name>
    <name type="common">Cowpea aphid</name>
    <dbReference type="NCBI Taxonomy" id="307492"/>
    <lineage>
        <taxon>Eukaryota</taxon>
        <taxon>Metazoa</taxon>
        <taxon>Ecdysozoa</taxon>
        <taxon>Arthropoda</taxon>
        <taxon>Hexapoda</taxon>
        <taxon>Insecta</taxon>
        <taxon>Pterygota</taxon>
        <taxon>Neoptera</taxon>
        <taxon>Paraneoptera</taxon>
        <taxon>Hemiptera</taxon>
        <taxon>Sternorrhyncha</taxon>
        <taxon>Aphidomorpha</taxon>
        <taxon>Aphidoidea</taxon>
        <taxon>Aphididae</taxon>
        <taxon>Aphidini</taxon>
        <taxon>Aphis</taxon>
        <taxon>Aphis</taxon>
    </lineage>
</organism>
<dbReference type="AlphaFoldDB" id="A0A6G0ZHY9"/>
<sequence>MSNQRNNNNTGGNSNRKVIPIKINKITTNSSPSDEWTIQRGSKRNFSTSSNPTSPKSPCTKVHKKLFSSSNRFESLSQTSKLGDNPNVGSDAYLDTNANRDDKAMDSQMINPPPPIIVRRVEDFPELCKSLIGKIGVENFVCKSLTDRLKIQTSTPDAYRSLIHFLKDEKAEYHTYQLQQNKPIRVVIKNLHPTTPVSLIKSELEILQFEVRSVR</sequence>
<dbReference type="OrthoDB" id="10035396at2759"/>
<feature type="region of interest" description="Disordered" evidence="1">
    <location>
        <begin position="1"/>
        <end position="61"/>
    </location>
</feature>
<evidence type="ECO:0000313" key="2">
    <source>
        <dbReference type="EMBL" id="KAF0770498.1"/>
    </source>
</evidence>
<comment type="caution">
    <text evidence="2">The sequence shown here is derived from an EMBL/GenBank/DDBJ whole genome shotgun (WGS) entry which is preliminary data.</text>
</comment>
<evidence type="ECO:0000256" key="1">
    <source>
        <dbReference type="SAM" id="MobiDB-lite"/>
    </source>
</evidence>
<dbReference type="EMBL" id="VUJU01000424">
    <property type="protein sequence ID" value="KAF0770498.1"/>
    <property type="molecule type" value="Genomic_DNA"/>
</dbReference>
<dbReference type="Proteomes" id="UP000478052">
    <property type="component" value="Unassembled WGS sequence"/>
</dbReference>
<feature type="compositionally biased region" description="Low complexity" evidence="1">
    <location>
        <begin position="1"/>
        <end position="16"/>
    </location>
</feature>
<feature type="compositionally biased region" description="Low complexity" evidence="1">
    <location>
        <begin position="47"/>
        <end position="60"/>
    </location>
</feature>
<name>A0A6G0ZHY9_APHCR</name>
<gene>
    <name evidence="2" type="ORF">FWK35_00009506</name>
</gene>
<feature type="region of interest" description="Disordered" evidence="1">
    <location>
        <begin position="77"/>
        <end position="111"/>
    </location>
</feature>
<protein>
    <recommendedName>
        <fullName evidence="4">Nucleic-acid-binding protein</fullName>
    </recommendedName>
</protein>